<dbReference type="InterPro" id="IPR012495">
    <property type="entry name" value="TadE-like_dom"/>
</dbReference>
<reference evidence="3 4" key="1">
    <citation type="submission" date="2020-07" db="EMBL/GenBank/DDBJ databases">
        <title>Draft genome and description of Aeromicrobium phoceense strain Marseille-Q0843 isolated from healthy skin swab.</title>
        <authorList>
            <person name="Boxberger M."/>
            <person name="La Scola B."/>
        </authorList>
    </citation>
    <scope>NUCLEOTIDE SEQUENCE [LARGE SCALE GENOMIC DNA]</scope>
    <source>
        <strain evidence="3 4">Marseille-Q0843</strain>
    </source>
</reference>
<evidence type="ECO:0000313" key="3">
    <source>
        <dbReference type="EMBL" id="MBA4606879.1"/>
    </source>
</evidence>
<keyword evidence="1" id="KW-1133">Transmembrane helix</keyword>
<feature type="domain" description="TadE-like" evidence="2">
    <location>
        <begin position="19"/>
        <end position="61"/>
    </location>
</feature>
<dbReference type="AlphaFoldDB" id="A0A838X5T5"/>
<organism evidence="3 4">
    <name type="scientific">Aeromicrobium phoceense</name>
    <dbReference type="NCBI Taxonomy" id="2754045"/>
    <lineage>
        <taxon>Bacteria</taxon>
        <taxon>Bacillati</taxon>
        <taxon>Actinomycetota</taxon>
        <taxon>Actinomycetes</taxon>
        <taxon>Propionibacteriales</taxon>
        <taxon>Nocardioidaceae</taxon>
        <taxon>Aeromicrobium</taxon>
    </lineage>
</organism>
<dbReference type="EMBL" id="JACEOG010000001">
    <property type="protein sequence ID" value="MBA4606879.1"/>
    <property type="molecule type" value="Genomic_DNA"/>
</dbReference>
<protein>
    <submittedName>
        <fullName evidence="3">Pilus assembly protein</fullName>
    </submittedName>
</protein>
<sequence>MMLHFTTWTRRSRRERERGVAAVEFALVVPILMTIVIGIVEFGMAFNYRTQLNNATQIAARSYAIDRNWGTARANVTGLAPAATVTKSIDCTATTVGSAVTVTSTVVRPTYTGLFGASFTYRGKGVAQCS</sequence>
<name>A0A838X5T5_9ACTN</name>
<dbReference type="Pfam" id="PF07811">
    <property type="entry name" value="TadE"/>
    <property type="match status" value="1"/>
</dbReference>
<comment type="caution">
    <text evidence="3">The sequence shown here is derived from an EMBL/GenBank/DDBJ whole genome shotgun (WGS) entry which is preliminary data.</text>
</comment>
<dbReference type="Proteomes" id="UP000550354">
    <property type="component" value="Unassembled WGS sequence"/>
</dbReference>
<gene>
    <name evidence="3" type="ORF">H1W00_00120</name>
</gene>
<evidence type="ECO:0000259" key="2">
    <source>
        <dbReference type="Pfam" id="PF07811"/>
    </source>
</evidence>
<keyword evidence="4" id="KW-1185">Reference proteome</keyword>
<proteinExistence type="predicted"/>
<evidence type="ECO:0000256" key="1">
    <source>
        <dbReference type="SAM" id="Phobius"/>
    </source>
</evidence>
<feature type="transmembrane region" description="Helical" evidence="1">
    <location>
        <begin position="21"/>
        <end position="46"/>
    </location>
</feature>
<keyword evidence="1" id="KW-0812">Transmembrane</keyword>
<keyword evidence="1" id="KW-0472">Membrane</keyword>
<evidence type="ECO:0000313" key="4">
    <source>
        <dbReference type="Proteomes" id="UP000550354"/>
    </source>
</evidence>
<accession>A0A838X5T5</accession>